<dbReference type="Proteomes" id="UP000694941">
    <property type="component" value="Unplaced"/>
</dbReference>
<feature type="region of interest" description="Disordered" evidence="15">
    <location>
        <begin position="1"/>
        <end position="21"/>
    </location>
</feature>
<keyword evidence="8" id="KW-0479">Metal-binding</keyword>
<evidence type="ECO:0000256" key="6">
    <source>
        <dbReference type="ARBA" id="ARBA00022490"/>
    </source>
</evidence>
<comment type="subcellular location">
    <subcellularLocation>
        <location evidence="3">Cytoplasm</location>
    </subcellularLocation>
    <subcellularLocation>
        <location evidence="2">Nucleus</location>
    </subcellularLocation>
</comment>
<dbReference type="InterPro" id="IPR039637">
    <property type="entry name" value="CNOT7/CNOT8/Pop2"/>
</dbReference>
<protein>
    <recommendedName>
        <fullName evidence="5">poly(A)-specific ribonuclease</fullName>
        <ecNumber evidence="5">3.1.13.4</ecNumber>
    </recommendedName>
</protein>
<dbReference type="PANTHER" id="PTHR10797">
    <property type="entry name" value="CCR4-NOT TRANSCRIPTION COMPLEX SUBUNIT"/>
    <property type="match status" value="1"/>
</dbReference>
<keyword evidence="16" id="KW-1185">Reference proteome</keyword>
<gene>
    <name evidence="17" type="primary">LOC106476063</name>
</gene>
<proteinExistence type="inferred from homology"/>
<evidence type="ECO:0000256" key="4">
    <source>
        <dbReference type="ARBA" id="ARBA00008372"/>
    </source>
</evidence>
<evidence type="ECO:0000256" key="3">
    <source>
        <dbReference type="ARBA" id="ARBA00004496"/>
    </source>
</evidence>
<evidence type="ECO:0000256" key="1">
    <source>
        <dbReference type="ARBA" id="ARBA00001663"/>
    </source>
</evidence>
<evidence type="ECO:0000256" key="12">
    <source>
        <dbReference type="ARBA" id="ARBA00023015"/>
    </source>
</evidence>
<evidence type="ECO:0000313" key="17">
    <source>
        <dbReference type="RefSeq" id="XP_013792190.1"/>
    </source>
</evidence>
<dbReference type="RefSeq" id="XP_013792190.1">
    <property type="nucleotide sequence ID" value="XM_013936736.2"/>
</dbReference>
<keyword evidence="14" id="KW-0539">Nucleus</keyword>
<comment type="similarity">
    <text evidence="4">Belongs to the CAF1 family.</text>
</comment>
<keyword evidence="12" id="KW-0805">Transcription regulation</keyword>
<evidence type="ECO:0000256" key="15">
    <source>
        <dbReference type="SAM" id="MobiDB-lite"/>
    </source>
</evidence>
<dbReference type="EC" id="3.1.13.4" evidence="5"/>
<evidence type="ECO:0000256" key="8">
    <source>
        <dbReference type="ARBA" id="ARBA00022723"/>
    </source>
</evidence>
<organism evidence="16 17">
    <name type="scientific">Limulus polyphemus</name>
    <name type="common">Atlantic horseshoe crab</name>
    <dbReference type="NCBI Taxonomy" id="6850"/>
    <lineage>
        <taxon>Eukaryota</taxon>
        <taxon>Metazoa</taxon>
        <taxon>Ecdysozoa</taxon>
        <taxon>Arthropoda</taxon>
        <taxon>Chelicerata</taxon>
        <taxon>Merostomata</taxon>
        <taxon>Xiphosura</taxon>
        <taxon>Limulidae</taxon>
        <taxon>Limulus</taxon>
    </lineage>
</organism>
<keyword evidence="11" id="KW-0694">RNA-binding</keyword>
<dbReference type="GeneID" id="106476063"/>
<keyword evidence="13" id="KW-0804">Transcription</keyword>
<evidence type="ECO:0000256" key="2">
    <source>
        <dbReference type="ARBA" id="ARBA00004123"/>
    </source>
</evidence>
<evidence type="ECO:0000313" key="16">
    <source>
        <dbReference type="Proteomes" id="UP000694941"/>
    </source>
</evidence>
<evidence type="ECO:0000256" key="11">
    <source>
        <dbReference type="ARBA" id="ARBA00022884"/>
    </source>
</evidence>
<name>A0ABM1C0N6_LIMPO</name>
<dbReference type="InterPro" id="IPR006941">
    <property type="entry name" value="RNase_CAF1"/>
</dbReference>
<keyword evidence="7" id="KW-0540">Nuclease</keyword>
<evidence type="ECO:0000256" key="7">
    <source>
        <dbReference type="ARBA" id="ARBA00022722"/>
    </source>
</evidence>
<evidence type="ECO:0000256" key="10">
    <source>
        <dbReference type="ARBA" id="ARBA00022839"/>
    </source>
</evidence>
<evidence type="ECO:0000256" key="9">
    <source>
        <dbReference type="ARBA" id="ARBA00022801"/>
    </source>
</evidence>
<keyword evidence="9" id="KW-0378">Hydrolase</keyword>
<evidence type="ECO:0000256" key="13">
    <source>
        <dbReference type="ARBA" id="ARBA00023163"/>
    </source>
</evidence>
<comment type="catalytic activity">
    <reaction evidence="1">
        <text>Exonucleolytic cleavage of poly(A) to 5'-AMP.</text>
        <dbReference type="EC" id="3.1.13.4"/>
    </reaction>
</comment>
<dbReference type="Gene3D" id="3.30.420.10">
    <property type="entry name" value="Ribonuclease H-like superfamily/Ribonuclease H"/>
    <property type="match status" value="1"/>
</dbReference>
<dbReference type="InterPro" id="IPR012337">
    <property type="entry name" value="RNaseH-like_sf"/>
</dbReference>
<accession>A0ABM1C0N6</accession>
<keyword evidence="10" id="KW-0269">Exonuclease</keyword>
<evidence type="ECO:0000256" key="5">
    <source>
        <dbReference type="ARBA" id="ARBA00012161"/>
    </source>
</evidence>
<reference evidence="17" key="1">
    <citation type="submission" date="2025-08" db="UniProtKB">
        <authorList>
            <consortium name="RefSeq"/>
        </authorList>
    </citation>
    <scope>IDENTIFICATION</scope>
    <source>
        <tissue evidence="17">Muscle</tissue>
    </source>
</reference>
<dbReference type="SUPFAM" id="SSF53098">
    <property type="entry name" value="Ribonuclease H-like"/>
    <property type="match status" value="1"/>
</dbReference>
<dbReference type="Pfam" id="PF04857">
    <property type="entry name" value="CAF1"/>
    <property type="match status" value="1"/>
</dbReference>
<dbReference type="InterPro" id="IPR036397">
    <property type="entry name" value="RNaseH_sf"/>
</dbReference>
<evidence type="ECO:0000256" key="14">
    <source>
        <dbReference type="ARBA" id="ARBA00023242"/>
    </source>
</evidence>
<keyword evidence="6" id="KW-0963">Cytoplasm</keyword>
<sequence>MPVPSGPAAAPDHVNQESPDPHLSNAACGIRDVWACNLEDEFKVIRQVIQKYNYVAMDTEFPGVVARPIGEFRSTTDYQYQLLKCNVDLLKIIQLGLTLLNERGEMPPGFSTWQFNFKFNLT</sequence>